<proteinExistence type="predicted"/>
<name>A0A347UI53_9RHOB</name>
<keyword evidence="3" id="KW-1185">Reference proteome</keyword>
<dbReference type="EMBL" id="CP032125">
    <property type="protein sequence ID" value="AXX98531.1"/>
    <property type="molecule type" value="Genomic_DNA"/>
</dbReference>
<dbReference type="Pfam" id="PF12697">
    <property type="entry name" value="Abhydrolase_6"/>
    <property type="match status" value="1"/>
</dbReference>
<dbReference type="AlphaFoldDB" id="A0A347UI53"/>
<evidence type="ECO:0000259" key="1">
    <source>
        <dbReference type="Pfam" id="PF12697"/>
    </source>
</evidence>
<dbReference type="SUPFAM" id="SSF53474">
    <property type="entry name" value="alpha/beta-Hydrolases"/>
    <property type="match status" value="1"/>
</dbReference>
<dbReference type="InterPro" id="IPR029058">
    <property type="entry name" value="AB_hydrolase_fold"/>
</dbReference>
<dbReference type="GO" id="GO:0016787">
    <property type="term" value="F:hydrolase activity"/>
    <property type="evidence" value="ECO:0007669"/>
    <property type="project" value="UniProtKB-KW"/>
</dbReference>
<organism evidence="2 3">
    <name type="scientific">Profundibacter amoris</name>
    <dbReference type="NCBI Taxonomy" id="2171755"/>
    <lineage>
        <taxon>Bacteria</taxon>
        <taxon>Pseudomonadati</taxon>
        <taxon>Pseudomonadota</taxon>
        <taxon>Alphaproteobacteria</taxon>
        <taxon>Rhodobacterales</taxon>
        <taxon>Paracoccaceae</taxon>
        <taxon>Profundibacter</taxon>
    </lineage>
</organism>
<keyword evidence="2" id="KW-0378">Hydrolase</keyword>
<accession>A0A347UI53</accession>
<dbReference type="OrthoDB" id="5491135at2"/>
<dbReference type="InterPro" id="IPR050266">
    <property type="entry name" value="AB_hydrolase_sf"/>
</dbReference>
<gene>
    <name evidence="2" type="ORF">BAR1_11735</name>
</gene>
<dbReference type="PRINTS" id="PR00111">
    <property type="entry name" value="ABHYDROLASE"/>
</dbReference>
<dbReference type="PANTHER" id="PTHR43798">
    <property type="entry name" value="MONOACYLGLYCEROL LIPASE"/>
    <property type="match status" value="1"/>
</dbReference>
<sequence length="236" mass="26162">MAEPLLLIPGMMCDARIYAPQLTEFSRERPVHVACLQKCESIEEMAQAVLATAPEHFALAGHSMGGMVAMEVVRRAPERVTRVALMSTNSQAEPPSIAAEREPQIVGVMAGRLDEVMQDVMRPEYLAEGPRRGDILTLLRNMALAVGEGEFVRQSRALQRRPDQQKTLRKIRMPALVLCGAEDTLTLPRRHEFMSELIPYGTLRLIEGAGHIPTLEAPEATNAALHEWLDAPLVLR</sequence>
<evidence type="ECO:0000313" key="3">
    <source>
        <dbReference type="Proteomes" id="UP000261704"/>
    </source>
</evidence>
<reference evidence="2 3" key="1">
    <citation type="submission" date="2018-09" db="EMBL/GenBank/DDBJ databases">
        <title>Profundibacter amoris BAR1 gen. nov., sp. nov., a new member of the Roseobacter clade isolated at Lokis Castle Vent Field on the Arctic Mid-Oceanic Ridge.</title>
        <authorList>
            <person name="Le Moine Bauer S."/>
            <person name="Sjoeberg A.G."/>
            <person name="L'Haridon S."/>
            <person name="Stokke R."/>
            <person name="Roalkvam I."/>
            <person name="Steen I.H."/>
            <person name="Dahle H."/>
        </authorList>
    </citation>
    <scope>NUCLEOTIDE SEQUENCE [LARGE SCALE GENOMIC DNA]</scope>
    <source>
        <strain evidence="2 3">BAR1</strain>
    </source>
</reference>
<dbReference type="RefSeq" id="WP_118943186.1">
    <property type="nucleotide sequence ID" value="NZ_CP032125.1"/>
</dbReference>
<dbReference type="InterPro" id="IPR000073">
    <property type="entry name" value="AB_hydrolase_1"/>
</dbReference>
<dbReference type="Proteomes" id="UP000261704">
    <property type="component" value="Chromosome"/>
</dbReference>
<dbReference type="KEGG" id="pamo:BAR1_11735"/>
<evidence type="ECO:0000313" key="2">
    <source>
        <dbReference type="EMBL" id="AXX98531.1"/>
    </source>
</evidence>
<dbReference type="PANTHER" id="PTHR43798:SF29">
    <property type="entry name" value="AB HYDROLASE-1 DOMAIN-CONTAINING PROTEIN"/>
    <property type="match status" value="1"/>
</dbReference>
<feature type="domain" description="AB hydrolase-1" evidence="1">
    <location>
        <begin position="15"/>
        <end position="224"/>
    </location>
</feature>
<dbReference type="Gene3D" id="3.40.50.1820">
    <property type="entry name" value="alpha/beta hydrolase"/>
    <property type="match status" value="1"/>
</dbReference>
<protein>
    <submittedName>
        <fullName evidence="2">Alpha/beta fold hydrolase</fullName>
    </submittedName>
</protein>